<keyword evidence="1" id="KW-0472">Membrane</keyword>
<proteinExistence type="predicted"/>
<dbReference type="RefSeq" id="WP_220229380.1">
    <property type="nucleotide sequence ID" value="NZ_JAICBX010000002.1"/>
</dbReference>
<evidence type="ECO:0000313" key="3">
    <source>
        <dbReference type="Proteomes" id="UP001196509"/>
    </source>
</evidence>
<feature type="transmembrane region" description="Helical" evidence="1">
    <location>
        <begin position="97"/>
        <end position="120"/>
    </location>
</feature>
<feature type="transmembrane region" description="Helical" evidence="1">
    <location>
        <begin position="162"/>
        <end position="185"/>
    </location>
</feature>
<feature type="transmembrane region" description="Helical" evidence="1">
    <location>
        <begin position="239"/>
        <end position="259"/>
    </location>
</feature>
<dbReference type="EMBL" id="JAICBX010000002">
    <property type="protein sequence ID" value="MBW8638566.1"/>
    <property type="molecule type" value="Genomic_DNA"/>
</dbReference>
<keyword evidence="1" id="KW-1133">Transmembrane helix</keyword>
<protein>
    <submittedName>
        <fullName evidence="2">Uncharacterized protein</fullName>
    </submittedName>
</protein>
<feature type="transmembrane region" description="Helical" evidence="1">
    <location>
        <begin position="321"/>
        <end position="340"/>
    </location>
</feature>
<evidence type="ECO:0000256" key="1">
    <source>
        <dbReference type="SAM" id="Phobius"/>
    </source>
</evidence>
<sequence length="397" mass="42976">MLNAIVIATVLGTGFVLWSPRLRQSIVWRAMTTPLASIIGSGFLVLGPILDASYGMYAPLVMAGLCIGSYLFGSVVRYNIKTIADGERSRFAEGLEMLASWCLGFAYIISVAYYLNLFGAFSVSLTTVNDTFHARLLTSAILILILYVGWTRGFRALEGMEYVSVSAKLAIIAGLLVALAVFFFGKSADGALVYNEPALGGMPALLLAFGLIITVQGFETSRYLGAEYDFRTRIVSMRWAQIVTTVIYMIYILLLVFLFESDAFVLTETAIVDMMSVIAPILPVLLVAAALAAQFSAAVADTSGSGGLFAELTQNRITPQMAYVLLTLIGLALTWTANIFEIITYASRAFAAYYAIQSMIALVSARRVGDKWWRTALFAALTVLGIAIAVFGQSVEN</sequence>
<evidence type="ECO:0000313" key="2">
    <source>
        <dbReference type="EMBL" id="MBW8638566.1"/>
    </source>
</evidence>
<gene>
    <name evidence="2" type="ORF">K1W69_15320</name>
</gene>
<feature type="transmembrane region" description="Helical" evidence="1">
    <location>
        <begin position="346"/>
        <end position="365"/>
    </location>
</feature>
<feature type="transmembrane region" description="Helical" evidence="1">
    <location>
        <begin position="279"/>
        <end position="300"/>
    </location>
</feature>
<keyword evidence="3" id="KW-1185">Reference proteome</keyword>
<feature type="transmembrane region" description="Helical" evidence="1">
    <location>
        <begin position="26"/>
        <end position="50"/>
    </location>
</feature>
<feature type="transmembrane region" description="Helical" evidence="1">
    <location>
        <begin position="372"/>
        <end position="392"/>
    </location>
</feature>
<feature type="transmembrane region" description="Helical" evidence="1">
    <location>
        <begin position="197"/>
        <end position="218"/>
    </location>
</feature>
<comment type="caution">
    <text evidence="2">The sequence shown here is derived from an EMBL/GenBank/DDBJ whole genome shotgun (WGS) entry which is preliminary data.</text>
</comment>
<dbReference type="Gene3D" id="1.20.1740.10">
    <property type="entry name" value="Amino acid/polyamine transporter I"/>
    <property type="match status" value="1"/>
</dbReference>
<accession>A0AAE2ZPM6</accession>
<dbReference type="AlphaFoldDB" id="A0AAE2ZPM6"/>
<keyword evidence="1" id="KW-0812">Transmembrane</keyword>
<feature type="transmembrane region" description="Helical" evidence="1">
    <location>
        <begin position="132"/>
        <end position="150"/>
    </location>
</feature>
<reference evidence="2" key="1">
    <citation type="submission" date="2021-08" db="EMBL/GenBank/DDBJ databases">
        <title>Hoeflea bacterium WL0058 sp. nov., isolated from the sediment.</title>
        <authorList>
            <person name="Wang L."/>
            <person name="Zhang D."/>
        </authorList>
    </citation>
    <scope>NUCLEOTIDE SEQUENCE</scope>
    <source>
        <strain evidence="2">WL0058</strain>
    </source>
</reference>
<organism evidence="2 3">
    <name type="scientific">Flavimaribacter sediminis</name>
    <dbReference type="NCBI Taxonomy" id="2865987"/>
    <lineage>
        <taxon>Bacteria</taxon>
        <taxon>Pseudomonadati</taxon>
        <taxon>Pseudomonadota</taxon>
        <taxon>Alphaproteobacteria</taxon>
        <taxon>Hyphomicrobiales</taxon>
        <taxon>Rhizobiaceae</taxon>
        <taxon>Flavimaribacter</taxon>
    </lineage>
</organism>
<dbReference type="Proteomes" id="UP001196509">
    <property type="component" value="Unassembled WGS sequence"/>
</dbReference>
<name>A0AAE2ZPM6_9HYPH</name>
<feature type="transmembrane region" description="Helical" evidence="1">
    <location>
        <begin position="56"/>
        <end position="76"/>
    </location>
</feature>